<dbReference type="RefSeq" id="WP_212527067.1">
    <property type="nucleotide sequence ID" value="NZ_JAGSOG010000012.1"/>
</dbReference>
<reference evidence="1" key="1">
    <citation type="submission" date="2021-04" db="EMBL/GenBank/DDBJ databases">
        <title>Genome based classification of Actinospica acidithermotolerans sp. nov., an actinobacterium isolated from an Indonesian hot spring.</title>
        <authorList>
            <person name="Kusuma A.B."/>
            <person name="Putra K.E."/>
            <person name="Nafisah S."/>
            <person name="Loh J."/>
            <person name="Nouioui I."/>
            <person name="Goodfellow M."/>
        </authorList>
    </citation>
    <scope>NUCLEOTIDE SEQUENCE</scope>
    <source>
        <strain evidence="1">CSCA 57</strain>
    </source>
</reference>
<accession>A0A941EP06</accession>
<comment type="caution">
    <text evidence="1">The sequence shown here is derived from an EMBL/GenBank/DDBJ whole genome shotgun (WGS) entry which is preliminary data.</text>
</comment>
<organism evidence="1 2">
    <name type="scientific">Actinospica durhamensis</name>
    <dbReference type="NCBI Taxonomy" id="1508375"/>
    <lineage>
        <taxon>Bacteria</taxon>
        <taxon>Bacillati</taxon>
        <taxon>Actinomycetota</taxon>
        <taxon>Actinomycetes</taxon>
        <taxon>Catenulisporales</taxon>
        <taxon>Actinospicaceae</taxon>
        <taxon>Actinospica</taxon>
    </lineage>
</organism>
<dbReference type="EMBL" id="JAGSOG010000012">
    <property type="protein sequence ID" value="MBR7832539.1"/>
    <property type="molecule type" value="Genomic_DNA"/>
</dbReference>
<evidence type="ECO:0000313" key="1">
    <source>
        <dbReference type="EMBL" id="MBR7832539.1"/>
    </source>
</evidence>
<name>A0A941EP06_9ACTN</name>
<protein>
    <submittedName>
        <fullName evidence="1">Uncharacterized protein</fullName>
    </submittedName>
</protein>
<dbReference type="AlphaFoldDB" id="A0A941EP06"/>
<gene>
    <name evidence="1" type="ORF">KDL01_04675</name>
</gene>
<keyword evidence="2" id="KW-1185">Reference proteome</keyword>
<dbReference type="Proteomes" id="UP000675781">
    <property type="component" value="Unassembled WGS sequence"/>
</dbReference>
<evidence type="ECO:0000313" key="2">
    <source>
        <dbReference type="Proteomes" id="UP000675781"/>
    </source>
</evidence>
<proteinExistence type="predicted"/>
<sequence length="767" mass="81790">MVVSDGTADHLYLSLANSAQDLAWTRRPVWTCAPFNAHDGAGRPIPVPVPLEIVDVFLSEASDAEHLVVDVLRDSGRPDGLITRYFLETRDQARPLWRPHDLPVDLAADDYRSRLGRSAGSRGVDGLYTTGTIGQPGRLIYTPLYNVHDRDLPPLTSRLHLPGDAAADAIATARNTDGTTDLYVAARGHLYRFAAADQKDGATGVPLLASRLLDTVRALYACTIEGVVTVWGVNGDDQVFYLTCPTESLHIASAWNTPLPVLSGVDAVSPYVDRAHGANTLFAHAAGSLLKVVKSPTTGLWNQAPITLPPPGERTPATPIHSYTTRIQVTDSAGRPAAHVPVVLTAGSVTPVTVNHLYYVVGPSPITLTADASGAITIVERTTTLSGTRYQAAVADQPARLINTMDTAWQRNAGYTTAESLRAAKIHSRSGKPRDFVPAGTSDQDLRRVAQANQDLATAYDRVEPLPLPTARSRPSAEGASQSASEAVAAAGFGVGLAVDLGDLCCWLATGVDAAVDLVEDPVLKAWHLVVKIGDTVHHAALDCVEAVMAAATWIYHAIEIAIEDIIVLLEFLFGWDDILVTHRVLHGVARSLAQAAVDGTETTRTEVVRAARNLSGHIDELPHLPESADTPRTLFGGNPPRPEQHSAPANLGVHHFHGGLSAVSGPDLLSITELSRSLPGIIAETVLDSAENMLGTLLDVIAQTVRDVLGALDAKIDIPVLSWLYHELTDDDPTILDLICLVAAIPVTLVYRAAGSIQRFAPGQEH</sequence>